<protein>
    <submittedName>
        <fullName evidence="1">Uncharacterized protein</fullName>
    </submittedName>
</protein>
<dbReference type="RefSeq" id="WP_172207715.1">
    <property type="nucleotide sequence ID" value="NZ_BLLI01000008.1"/>
</dbReference>
<evidence type="ECO:0000313" key="1">
    <source>
        <dbReference type="EMBL" id="GFH41952.1"/>
    </source>
</evidence>
<keyword evidence="2" id="KW-1185">Reference proteome</keyword>
<organism evidence="1 2">
    <name type="scientific">Pseudolactococcus hodotermopsidis</name>
    <dbReference type="NCBI Taxonomy" id="2709157"/>
    <lineage>
        <taxon>Bacteria</taxon>
        <taxon>Bacillati</taxon>
        <taxon>Bacillota</taxon>
        <taxon>Bacilli</taxon>
        <taxon>Lactobacillales</taxon>
        <taxon>Streptococcaceae</taxon>
        <taxon>Pseudolactococcus</taxon>
    </lineage>
</organism>
<dbReference type="Proteomes" id="UP000480303">
    <property type="component" value="Unassembled WGS sequence"/>
</dbReference>
<sequence>MVKETAKKGLFDDFWTISPERDLVDDTKKVEEEIIENPRWEDYDWTDWAEYWHISIERTRLNFEKADDEEKVSLIYANRTIHEQAEEKRQKLAKKEADRVKYQ</sequence>
<accession>A0A6A0B9B3</accession>
<dbReference type="EMBL" id="BLLI01000008">
    <property type="protein sequence ID" value="GFH41952.1"/>
    <property type="molecule type" value="Genomic_DNA"/>
</dbReference>
<reference evidence="1 2" key="1">
    <citation type="submission" date="2020-02" db="EMBL/GenBank/DDBJ databases">
        <title>Draft genome sequence of Lactococcus sp. Hs30E4-3.</title>
        <authorList>
            <person name="Noda S."/>
            <person name="Yuki M."/>
            <person name="Ohkuma M."/>
        </authorList>
    </citation>
    <scope>NUCLEOTIDE SEQUENCE [LARGE SCALE GENOMIC DNA]</scope>
    <source>
        <strain evidence="1 2">Hs30E4-3</strain>
    </source>
</reference>
<comment type="caution">
    <text evidence="1">The sequence shown here is derived from an EMBL/GenBank/DDBJ whole genome shotgun (WGS) entry which is preliminary data.</text>
</comment>
<evidence type="ECO:0000313" key="2">
    <source>
        <dbReference type="Proteomes" id="UP000480303"/>
    </source>
</evidence>
<name>A0A6A0B9B3_9LACT</name>
<gene>
    <name evidence="1" type="ORF">Hs30E_05030</name>
</gene>
<proteinExistence type="predicted"/>
<dbReference type="AlphaFoldDB" id="A0A6A0B9B3"/>